<protein>
    <submittedName>
        <fullName evidence="1">Os07g0121625 protein</fullName>
    </submittedName>
</protein>
<proteinExistence type="predicted"/>
<evidence type="ECO:0000313" key="1">
    <source>
        <dbReference type="EMBL" id="BAS99857.1"/>
    </source>
</evidence>
<keyword evidence="2" id="KW-1185">Reference proteome</keyword>
<accession>A0A0N7KMV3</accession>
<dbReference type="PaxDb" id="39947-A0A0N7KMV3"/>
<dbReference type="AlphaFoldDB" id="A0A0N7KMV3"/>
<dbReference type="InParanoid" id="A0A0N7KMV3"/>
<reference evidence="2" key="1">
    <citation type="journal article" date="2005" name="Nature">
        <title>The map-based sequence of the rice genome.</title>
        <authorList>
            <consortium name="International rice genome sequencing project (IRGSP)"/>
            <person name="Matsumoto T."/>
            <person name="Wu J."/>
            <person name="Kanamori H."/>
            <person name="Katayose Y."/>
            <person name="Fujisawa M."/>
            <person name="Namiki N."/>
            <person name="Mizuno H."/>
            <person name="Yamamoto K."/>
            <person name="Antonio B.A."/>
            <person name="Baba T."/>
            <person name="Sakata K."/>
            <person name="Nagamura Y."/>
            <person name="Aoki H."/>
            <person name="Arikawa K."/>
            <person name="Arita K."/>
            <person name="Bito T."/>
            <person name="Chiden Y."/>
            <person name="Fujitsuka N."/>
            <person name="Fukunaka R."/>
            <person name="Hamada M."/>
            <person name="Harada C."/>
            <person name="Hayashi A."/>
            <person name="Hijishita S."/>
            <person name="Honda M."/>
            <person name="Hosokawa S."/>
            <person name="Ichikawa Y."/>
            <person name="Idonuma A."/>
            <person name="Iijima M."/>
            <person name="Ikeda M."/>
            <person name="Ikeno M."/>
            <person name="Ito K."/>
            <person name="Ito S."/>
            <person name="Ito T."/>
            <person name="Ito Y."/>
            <person name="Ito Y."/>
            <person name="Iwabuchi A."/>
            <person name="Kamiya K."/>
            <person name="Karasawa W."/>
            <person name="Kurita K."/>
            <person name="Katagiri S."/>
            <person name="Kikuta A."/>
            <person name="Kobayashi H."/>
            <person name="Kobayashi N."/>
            <person name="Machita K."/>
            <person name="Maehara T."/>
            <person name="Masukawa M."/>
            <person name="Mizubayashi T."/>
            <person name="Mukai Y."/>
            <person name="Nagasaki H."/>
            <person name="Nagata Y."/>
            <person name="Naito S."/>
            <person name="Nakashima M."/>
            <person name="Nakama Y."/>
            <person name="Nakamichi Y."/>
            <person name="Nakamura M."/>
            <person name="Meguro A."/>
            <person name="Negishi M."/>
            <person name="Ohta I."/>
            <person name="Ohta T."/>
            <person name="Okamoto M."/>
            <person name="Ono N."/>
            <person name="Saji S."/>
            <person name="Sakaguchi M."/>
            <person name="Sakai K."/>
            <person name="Shibata M."/>
            <person name="Shimokawa T."/>
            <person name="Song J."/>
            <person name="Takazaki Y."/>
            <person name="Terasawa K."/>
            <person name="Tsugane M."/>
            <person name="Tsuji K."/>
            <person name="Ueda S."/>
            <person name="Waki K."/>
            <person name="Yamagata H."/>
            <person name="Yamamoto M."/>
            <person name="Yamamoto S."/>
            <person name="Yamane H."/>
            <person name="Yoshiki S."/>
            <person name="Yoshihara R."/>
            <person name="Yukawa K."/>
            <person name="Zhong H."/>
            <person name="Yano M."/>
            <person name="Yuan Q."/>
            <person name="Ouyang S."/>
            <person name="Liu J."/>
            <person name="Jones K.M."/>
            <person name="Gansberger K."/>
            <person name="Moffat K."/>
            <person name="Hill J."/>
            <person name="Bera J."/>
            <person name="Fadrosh D."/>
            <person name="Jin S."/>
            <person name="Johri S."/>
            <person name="Kim M."/>
            <person name="Overton L."/>
            <person name="Reardon M."/>
            <person name="Tsitrin T."/>
            <person name="Vuong H."/>
            <person name="Weaver B."/>
            <person name="Ciecko A."/>
            <person name="Tallon L."/>
            <person name="Jackson J."/>
            <person name="Pai G."/>
            <person name="Aken S.V."/>
            <person name="Utterback T."/>
            <person name="Reidmuller S."/>
            <person name="Feldblyum T."/>
            <person name="Hsiao J."/>
            <person name="Zismann V."/>
            <person name="Iobst S."/>
            <person name="de Vazeille A.R."/>
            <person name="Buell C.R."/>
            <person name="Ying K."/>
            <person name="Li Y."/>
            <person name="Lu T."/>
            <person name="Huang Y."/>
            <person name="Zhao Q."/>
            <person name="Feng Q."/>
            <person name="Zhang L."/>
            <person name="Zhu J."/>
            <person name="Weng Q."/>
            <person name="Mu J."/>
            <person name="Lu Y."/>
            <person name="Fan D."/>
            <person name="Liu Y."/>
            <person name="Guan J."/>
            <person name="Zhang Y."/>
            <person name="Yu S."/>
            <person name="Liu X."/>
            <person name="Zhang Y."/>
            <person name="Hong G."/>
            <person name="Han B."/>
            <person name="Choisne N."/>
            <person name="Demange N."/>
            <person name="Orjeda G."/>
            <person name="Samain S."/>
            <person name="Cattolico L."/>
            <person name="Pelletier E."/>
            <person name="Couloux A."/>
            <person name="Segurens B."/>
            <person name="Wincker P."/>
            <person name="D'Hont A."/>
            <person name="Scarpelli C."/>
            <person name="Weissenbach J."/>
            <person name="Salanoubat M."/>
            <person name="Quetier F."/>
            <person name="Yu Y."/>
            <person name="Kim H.R."/>
            <person name="Rambo T."/>
            <person name="Currie J."/>
            <person name="Collura K."/>
            <person name="Luo M."/>
            <person name="Yang T."/>
            <person name="Ammiraju J.S.S."/>
            <person name="Engler F."/>
            <person name="Soderlund C."/>
            <person name="Wing R.A."/>
            <person name="Palmer L.E."/>
            <person name="de la Bastide M."/>
            <person name="Spiegel L."/>
            <person name="Nascimento L."/>
            <person name="Zutavern T."/>
            <person name="O'Shaughnessy A."/>
            <person name="Dike S."/>
            <person name="Dedhia N."/>
            <person name="Preston R."/>
            <person name="Balija V."/>
            <person name="McCombie W.R."/>
            <person name="Chow T."/>
            <person name="Chen H."/>
            <person name="Chung M."/>
            <person name="Chen C."/>
            <person name="Shaw J."/>
            <person name="Wu H."/>
            <person name="Hsiao K."/>
            <person name="Chao Y."/>
            <person name="Chu M."/>
            <person name="Cheng C."/>
            <person name="Hour A."/>
            <person name="Lee P."/>
            <person name="Lin S."/>
            <person name="Lin Y."/>
            <person name="Liou J."/>
            <person name="Liu S."/>
            <person name="Hsing Y."/>
            <person name="Raghuvanshi S."/>
            <person name="Mohanty A."/>
            <person name="Bharti A.K."/>
            <person name="Gaur A."/>
            <person name="Gupta V."/>
            <person name="Kumar D."/>
            <person name="Ravi V."/>
            <person name="Vij S."/>
            <person name="Kapur A."/>
            <person name="Khurana P."/>
            <person name="Khurana P."/>
            <person name="Khurana J.P."/>
            <person name="Tyagi A.K."/>
            <person name="Gaikwad K."/>
            <person name="Singh A."/>
            <person name="Dalal V."/>
            <person name="Srivastava S."/>
            <person name="Dixit A."/>
            <person name="Pal A.K."/>
            <person name="Ghazi I.A."/>
            <person name="Yadav M."/>
            <person name="Pandit A."/>
            <person name="Bhargava A."/>
            <person name="Sureshbabu K."/>
            <person name="Batra K."/>
            <person name="Sharma T.R."/>
            <person name="Mohapatra T."/>
            <person name="Singh N.K."/>
            <person name="Messing J."/>
            <person name="Nelson A.B."/>
            <person name="Fuks G."/>
            <person name="Kavchok S."/>
            <person name="Keizer G."/>
            <person name="Linton E."/>
            <person name="Llaca V."/>
            <person name="Song R."/>
            <person name="Tanyolac B."/>
            <person name="Young S."/>
            <person name="Ho-Il K."/>
            <person name="Hahn J.H."/>
            <person name="Sangsakoo G."/>
            <person name="Vanavichit A."/>
            <person name="de Mattos Luiz.A.T."/>
            <person name="Zimmer P.D."/>
            <person name="Malone G."/>
            <person name="Dellagostin O."/>
            <person name="de Oliveira A.C."/>
            <person name="Bevan M."/>
            <person name="Bancroft I."/>
            <person name="Minx P."/>
            <person name="Cordum H."/>
            <person name="Wilson R."/>
            <person name="Cheng Z."/>
            <person name="Jin W."/>
            <person name="Jiang J."/>
            <person name="Leong S.A."/>
            <person name="Iwama H."/>
            <person name="Gojobori T."/>
            <person name="Itoh T."/>
            <person name="Niimura Y."/>
            <person name="Fujii Y."/>
            <person name="Habara T."/>
            <person name="Sakai H."/>
            <person name="Sato Y."/>
            <person name="Wilson G."/>
            <person name="Kumar K."/>
            <person name="McCouch S."/>
            <person name="Juretic N."/>
            <person name="Hoen D."/>
            <person name="Wright S."/>
            <person name="Bruskiewich R."/>
            <person name="Bureau T."/>
            <person name="Miyao A."/>
            <person name="Hirochika H."/>
            <person name="Nishikawa T."/>
            <person name="Kadowaki K."/>
            <person name="Sugiura M."/>
            <person name="Burr B."/>
            <person name="Sasaki T."/>
        </authorList>
    </citation>
    <scope>NUCLEOTIDE SEQUENCE [LARGE SCALE GENOMIC DNA]</scope>
    <source>
        <strain evidence="2">cv. Nipponbare</strain>
    </source>
</reference>
<sequence length="110" mass="12124">MLVEELLLPNAIDRLCRHEAAYDGSSSSSSTHEVLWQSGHGVAYLCLKKMGREMAGCRRTHWPCHCERLWHRRAQLWCGGGNGAVAGGGGGGGRTRGWKRKRPLRAAIDL</sequence>
<name>A0A0N7KMV3_ORYSJ</name>
<organism evidence="1 2">
    <name type="scientific">Oryza sativa subsp. japonica</name>
    <name type="common">Rice</name>
    <dbReference type="NCBI Taxonomy" id="39947"/>
    <lineage>
        <taxon>Eukaryota</taxon>
        <taxon>Viridiplantae</taxon>
        <taxon>Streptophyta</taxon>
        <taxon>Embryophyta</taxon>
        <taxon>Tracheophyta</taxon>
        <taxon>Spermatophyta</taxon>
        <taxon>Magnoliopsida</taxon>
        <taxon>Liliopsida</taxon>
        <taxon>Poales</taxon>
        <taxon>Poaceae</taxon>
        <taxon>BOP clade</taxon>
        <taxon>Oryzoideae</taxon>
        <taxon>Oryzeae</taxon>
        <taxon>Oryzinae</taxon>
        <taxon>Oryza</taxon>
        <taxon>Oryza sativa</taxon>
    </lineage>
</organism>
<reference evidence="1 2" key="2">
    <citation type="journal article" date="2013" name="Plant Cell Physiol.">
        <title>Rice Annotation Project Database (RAP-DB): an integrative and interactive database for rice genomics.</title>
        <authorList>
            <person name="Sakai H."/>
            <person name="Lee S.S."/>
            <person name="Tanaka T."/>
            <person name="Numa H."/>
            <person name="Kim J."/>
            <person name="Kawahara Y."/>
            <person name="Wakimoto H."/>
            <person name="Yang C.C."/>
            <person name="Iwamoto M."/>
            <person name="Abe T."/>
            <person name="Yamada Y."/>
            <person name="Muto A."/>
            <person name="Inokuchi H."/>
            <person name="Ikemura T."/>
            <person name="Matsumoto T."/>
            <person name="Sasaki T."/>
            <person name="Itoh T."/>
        </authorList>
    </citation>
    <scope>NUCLEOTIDE SEQUENCE [LARGE SCALE GENOMIC DNA]</scope>
    <source>
        <strain evidence="2">cv. Nipponbare</strain>
    </source>
</reference>
<reference evidence="1 2" key="3">
    <citation type="journal article" date="2013" name="Rice">
        <title>Improvement of the Oryza sativa Nipponbare reference genome using next generation sequence and optical map data.</title>
        <authorList>
            <person name="Kawahara Y."/>
            <person name="de la Bastide M."/>
            <person name="Hamilton J.P."/>
            <person name="Kanamori H."/>
            <person name="McCombie W.R."/>
            <person name="Ouyang S."/>
            <person name="Schwartz D.C."/>
            <person name="Tanaka T."/>
            <person name="Wu J."/>
            <person name="Zhou S."/>
            <person name="Childs K.L."/>
            <person name="Davidson R.M."/>
            <person name="Lin H."/>
            <person name="Quesada-Ocampo L."/>
            <person name="Vaillancourt B."/>
            <person name="Sakai H."/>
            <person name="Lee S.S."/>
            <person name="Kim J."/>
            <person name="Numa H."/>
            <person name="Itoh T."/>
            <person name="Buell C.R."/>
            <person name="Matsumoto T."/>
        </authorList>
    </citation>
    <scope>NUCLEOTIDE SEQUENCE [LARGE SCALE GENOMIC DNA]</scope>
    <source>
        <strain evidence="2">cv. Nipponbare</strain>
    </source>
</reference>
<dbReference type="EMBL" id="AP014963">
    <property type="protein sequence ID" value="BAS99857.1"/>
    <property type="molecule type" value="Genomic_DNA"/>
</dbReference>
<gene>
    <name evidence="1" type="ordered locus">Os07g0121625</name>
    <name evidence="1" type="ORF">OSNPB_070121625</name>
</gene>
<evidence type="ECO:0000313" key="2">
    <source>
        <dbReference type="Proteomes" id="UP000059680"/>
    </source>
</evidence>
<dbReference type="Proteomes" id="UP000059680">
    <property type="component" value="Chromosome 7"/>
</dbReference>